<dbReference type="EC" id="2.5.1.17" evidence="4"/>
<evidence type="ECO:0000313" key="7">
    <source>
        <dbReference type="EMBL" id="MFC0716353.1"/>
    </source>
</evidence>
<dbReference type="PANTHER" id="PTHR12213:SF0">
    <property type="entry name" value="CORRINOID ADENOSYLTRANSFERASE MMAB"/>
    <property type="match status" value="1"/>
</dbReference>
<comment type="catalytic activity">
    <reaction evidence="4">
        <text>2 cob(II)alamin + reduced [electron-transfer flavoprotein] + 2 ATP = 2 adenosylcob(III)alamin + 2 triphosphate + oxidized [electron-transfer flavoprotein] + 3 H(+)</text>
        <dbReference type="Rhea" id="RHEA:28671"/>
        <dbReference type="Rhea" id="RHEA-COMP:10685"/>
        <dbReference type="Rhea" id="RHEA-COMP:10686"/>
        <dbReference type="ChEBI" id="CHEBI:15378"/>
        <dbReference type="ChEBI" id="CHEBI:16304"/>
        <dbReference type="ChEBI" id="CHEBI:18036"/>
        <dbReference type="ChEBI" id="CHEBI:18408"/>
        <dbReference type="ChEBI" id="CHEBI:30616"/>
        <dbReference type="ChEBI" id="CHEBI:57692"/>
        <dbReference type="ChEBI" id="CHEBI:58307"/>
        <dbReference type="EC" id="2.5.1.17"/>
    </reaction>
</comment>
<sequence length="184" mass="19997">MGNRLSKIYTRTGDDGSTGLGDGSRIGKDSLRVEAYGTVDEANACIGVMLAAGVPDGVRDLLTSVQHQLFDLGGELCIPGHAAIGDDDVTRLEQHLDRYNADLPPLKEFILPGGGEASARCHVARTVVRRAERCAVALARVEDVRPQAVRYLNRLSDLLFVLGRVLARESGHGEVTWQHERRRG</sequence>
<reference evidence="7 8" key="1">
    <citation type="submission" date="2024-09" db="EMBL/GenBank/DDBJ databases">
        <authorList>
            <person name="Sun Q."/>
            <person name="Mori K."/>
        </authorList>
    </citation>
    <scope>NUCLEOTIDE SEQUENCE [LARGE SCALE GENOMIC DNA]</scope>
    <source>
        <strain evidence="7 8">KCTC 52403</strain>
    </source>
</reference>
<evidence type="ECO:0000256" key="5">
    <source>
        <dbReference type="SAM" id="MobiDB-lite"/>
    </source>
</evidence>
<dbReference type="InterPro" id="IPR016030">
    <property type="entry name" value="CblAdoTrfase-like"/>
</dbReference>
<evidence type="ECO:0000256" key="2">
    <source>
        <dbReference type="ARBA" id="ARBA00022741"/>
    </source>
</evidence>
<dbReference type="EMBL" id="JBHLTF010000003">
    <property type="protein sequence ID" value="MFC0716353.1"/>
    <property type="molecule type" value="Genomic_DNA"/>
</dbReference>
<dbReference type="PANTHER" id="PTHR12213">
    <property type="entry name" value="CORRINOID ADENOSYLTRANSFERASE"/>
    <property type="match status" value="1"/>
</dbReference>
<proteinExistence type="inferred from homology"/>
<comment type="similarity">
    <text evidence="4">Belongs to the Cob(I)alamin adenosyltransferase family.</text>
</comment>
<comment type="catalytic activity">
    <reaction evidence="4">
        <text>2 cob(II)yrinate a,c diamide + reduced [electron-transfer flavoprotein] + 2 ATP = 2 adenosylcob(III)yrinate a,c-diamide + 2 triphosphate + oxidized [electron-transfer flavoprotein] + 3 H(+)</text>
        <dbReference type="Rhea" id="RHEA:11528"/>
        <dbReference type="Rhea" id="RHEA-COMP:10685"/>
        <dbReference type="Rhea" id="RHEA-COMP:10686"/>
        <dbReference type="ChEBI" id="CHEBI:15378"/>
        <dbReference type="ChEBI" id="CHEBI:18036"/>
        <dbReference type="ChEBI" id="CHEBI:30616"/>
        <dbReference type="ChEBI" id="CHEBI:57692"/>
        <dbReference type="ChEBI" id="CHEBI:58307"/>
        <dbReference type="ChEBI" id="CHEBI:58503"/>
        <dbReference type="ChEBI" id="CHEBI:58537"/>
        <dbReference type="EC" id="2.5.1.17"/>
    </reaction>
</comment>
<evidence type="ECO:0000256" key="1">
    <source>
        <dbReference type="ARBA" id="ARBA00022679"/>
    </source>
</evidence>
<organism evidence="7 8">
    <name type="scientific">Luteimonas padinae</name>
    <dbReference type="NCBI Taxonomy" id="1714359"/>
    <lineage>
        <taxon>Bacteria</taxon>
        <taxon>Pseudomonadati</taxon>
        <taxon>Pseudomonadota</taxon>
        <taxon>Gammaproteobacteria</taxon>
        <taxon>Lysobacterales</taxon>
        <taxon>Lysobacteraceae</taxon>
        <taxon>Luteimonas</taxon>
    </lineage>
</organism>
<dbReference type="Pfam" id="PF01923">
    <property type="entry name" value="Cob_adeno_trans"/>
    <property type="match status" value="1"/>
</dbReference>
<feature type="domain" description="Cobalamin adenosyltransferase-like" evidence="6">
    <location>
        <begin position="8"/>
        <end position="165"/>
    </location>
</feature>
<evidence type="ECO:0000256" key="3">
    <source>
        <dbReference type="ARBA" id="ARBA00022840"/>
    </source>
</evidence>
<feature type="region of interest" description="Disordered" evidence="5">
    <location>
        <begin position="1"/>
        <end position="24"/>
    </location>
</feature>
<comment type="caution">
    <text evidence="7">The sequence shown here is derived from an EMBL/GenBank/DDBJ whole genome shotgun (WGS) entry which is preliminary data.</text>
</comment>
<dbReference type="InterPro" id="IPR036451">
    <property type="entry name" value="CblAdoTrfase-like_sf"/>
</dbReference>
<dbReference type="RefSeq" id="WP_189498828.1">
    <property type="nucleotide sequence ID" value="NZ_BMZT01000011.1"/>
</dbReference>
<keyword evidence="4" id="KW-0169">Cobalamin biosynthesis</keyword>
<protein>
    <recommendedName>
        <fullName evidence="4">Corrinoid adenosyltransferase</fullName>
        <ecNumber evidence="4">2.5.1.17</ecNumber>
    </recommendedName>
    <alternativeName>
        <fullName evidence="4">Cob(II)alamin adenosyltransferase</fullName>
    </alternativeName>
    <alternativeName>
        <fullName evidence="4">Cob(II)yrinic acid a,c-diamide adenosyltransferase</fullName>
    </alternativeName>
    <alternativeName>
        <fullName evidence="4">Cobinamide/cobalamin adenosyltransferase</fullName>
    </alternativeName>
</protein>
<keyword evidence="1 4" id="KW-0808">Transferase</keyword>
<dbReference type="SUPFAM" id="SSF89028">
    <property type="entry name" value="Cobalamin adenosyltransferase-like"/>
    <property type="match status" value="1"/>
</dbReference>
<keyword evidence="8" id="KW-1185">Reference proteome</keyword>
<evidence type="ECO:0000259" key="6">
    <source>
        <dbReference type="Pfam" id="PF01923"/>
    </source>
</evidence>
<gene>
    <name evidence="7" type="ORF">ACFFFU_01035</name>
</gene>
<dbReference type="InterPro" id="IPR029499">
    <property type="entry name" value="PduO-typ"/>
</dbReference>
<evidence type="ECO:0000256" key="4">
    <source>
        <dbReference type="RuleBase" id="RU366026"/>
    </source>
</evidence>
<accession>A0ABV6SSD9</accession>
<dbReference type="Gene3D" id="1.20.1200.10">
    <property type="entry name" value="Cobalamin adenosyltransferase-like"/>
    <property type="match status" value="1"/>
</dbReference>
<name>A0ABV6SSD9_9GAMM</name>
<dbReference type="Proteomes" id="UP001589898">
    <property type="component" value="Unassembled WGS sequence"/>
</dbReference>
<comment type="pathway">
    <text evidence="4">Cofactor biosynthesis; adenosylcobalamin biosynthesis; adenosylcobalamin from cob(II)yrinate a,c-diamide: step 2/7.</text>
</comment>
<dbReference type="GO" id="GO:0008817">
    <property type="term" value="F:corrinoid adenosyltransferase activity"/>
    <property type="evidence" value="ECO:0007669"/>
    <property type="project" value="UniProtKB-EC"/>
</dbReference>
<dbReference type="NCBIfam" id="TIGR00636">
    <property type="entry name" value="PduO_Nterm"/>
    <property type="match status" value="1"/>
</dbReference>
<keyword evidence="3 4" id="KW-0067">ATP-binding</keyword>
<evidence type="ECO:0000313" key="8">
    <source>
        <dbReference type="Proteomes" id="UP001589898"/>
    </source>
</evidence>
<keyword evidence="2 4" id="KW-0547">Nucleotide-binding</keyword>